<dbReference type="RefSeq" id="WP_188073957.1">
    <property type="nucleotide sequence ID" value="NZ_BSPS01000092.1"/>
</dbReference>
<feature type="transmembrane region" description="Helical" evidence="1">
    <location>
        <begin position="21"/>
        <end position="40"/>
    </location>
</feature>
<keyword evidence="1" id="KW-0812">Transmembrane</keyword>
<proteinExistence type="predicted"/>
<keyword evidence="3" id="KW-1185">Reference proteome</keyword>
<reference evidence="2 3" key="1">
    <citation type="submission" date="2020-08" db="EMBL/GenBank/DDBJ databases">
        <title>Genomic Encyclopedia of Type Strains, Phase IV (KMG-IV): sequencing the most valuable type-strain genomes for metagenomic binning, comparative biology and taxonomic classification.</title>
        <authorList>
            <person name="Goeker M."/>
        </authorList>
    </citation>
    <scope>NUCLEOTIDE SEQUENCE [LARGE SCALE GENOMIC DNA]</scope>
    <source>
        <strain evidence="2 3">DSM 26189</strain>
    </source>
</reference>
<accession>A0A7W6BKI3</accession>
<protein>
    <submittedName>
        <fullName evidence="2">Uncharacterized protein</fullName>
    </submittedName>
</protein>
<gene>
    <name evidence="2" type="ORF">GGR43_004490</name>
</gene>
<sequence length="73" mass="7842">MNDFSRSQILQSNERIKGISGLGFNLSVGVIGATAARIYLTLDVDMVAVVWSMGAIALIWASSKILTLLDAEE</sequence>
<comment type="caution">
    <text evidence="2">The sequence shown here is derived from an EMBL/GenBank/DDBJ whole genome shotgun (WGS) entry which is preliminary data.</text>
</comment>
<evidence type="ECO:0000313" key="3">
    <source>
        <dbReference type="Proteomes" id="UP000571950"/>
    </source>
</evidence>
<organism evidence="2 3">
    <name type="scientific">Sphingobium jiangsuense</name>
    <dbReference type="NCBI Taxonomy" id="870476"/>
    <lineage>
        <taxon>Bacteria</taxon>
        <taxon>Pseudomonadati</taxon>
        <taxon>Pseudomonadota</taxon>
        <taxon>Alphaproteobacteria</taxon>
        <taxon>Sphingomonadales</taxon>
        <taxon>Sphingomonadaceae</taxon>
        <taxon>Sphingobium</taxon>
    </lineage>
</organism>
<dbReference type="Proteomes" id="UP000571950">
    <property type="component" value="Unassembled WGS sequence"/>
</dbReference>
<dbReference type="EMBL" id="JACIDT010000033">
    <property type="protein sequence ID" value="MBB3928745.1"/>
    <property type="molecule type" value="Genomic_DNA"/>
</dbReference>
<evidence type="ECO:0000256" key="1">
    <source>
        <dbReference type="SAM" id="Phobius"/>
    </source>
</evidence>
<keyword evidence="1" id="KW-1133">Transmembrane helix</keyword>
<keyword evidence="1" id="KW-0472">Membrane</keyword>
<name>A0A7W6BKI3_9SPHN</name>
<feature type="transmembrane region" description="Helical" evidence="1">
    <location>
        <begin position="46"/>
        <end position="69"/>
    </location>
</feature>
<evidence type="ECO:0000313" key="2">
    <source>
        <dbReference type="EMBL" id="MBB3928745.1"/>
    </source>
</evidence>
<dbReference type="AlphaFoldDB" id="A0A7W6BKI3"/>